<keyword evidence="3" id="KW-1185">Reference proteome</keyword>
<dbReference type="GO" id="GO:0000400">
    <property type="term" value="F:four-way junction DNA binding"/>
    <property type="evidence" value="ECO:0007669"/>
    <property type="project" value="TreeGrafter"/>
</dbReference>
<keyword evidence="2" id="KW-0539">Nucleus</keyword>
<dbReference type="InterPro" id="IPR027417">
    <property type="entry name" value="P-loop_NTPase"/>
</dbReference>
<gene>
    <name evidence="4" type="primary">LOC103506124</name>
</gene>
<dbReference type="GO" id="GO:0000723">
    <property type="term" value="P:telomere maintenance"/>
    <property type="evidence" value="ECO:0007669"/>
    <property type="project" value="TreeGrafter"/>
</dbReference>
<evidence type="ECO:0000256" key="2">
    <source>
        <dbReference type="ARBA" id="ARBA00023242"/>
    </source>
</evidence>
<dbReference type="GO" id="GO:0008094">
    <property type="term" value="F:ATP-dependent activity, acting on DNA"/>
    <property type="evidence" value="ECO:0007669"/>
    <property type="project" value="TreeGrafter"/>
</dbReference>
<dbReference type="Gene3D" id="3.40.50.300">
    <property type="entry name" value="P-loop containing nucleotide triphosphate hydrolases"/>
    <property type="match status" value="1"/>
</dbReference>
<proteinExistence type="predicted"/>
<dbReference type="GO" id="GO:0033063">
    <property type="term" value="C:Rad51B-Rad51C-Rad51D-XRCC2 complex"/>
    <property type="evidence" value="ECO:0007669"/>
    <property type="project" value="TreeGrafter"/>
</dbReference>
<evidence type="ECO:0000313" key="3">
    <source>
        <dbReference type="Proteomes" id="UP000079169"/>
    </source>
</evidence>
<name>A0A1S3CWY5_DIACI</name>
<sequence>MFQKSCKVPDSKGDYSALRIIQINSVDASATLDRILVCYVDSLIHLIQVLYDLVSKFESSSCQETKLVIVDSVPTHFYSLLDSSYNCQGYLSQIGNLLKYLAHKHGCIVLTTNLLSISSEPHEEDRPGMGKYWNHVPNVRIKMVESNDHHVLSIMQTNSRKLKVNQSVNVRISLSGVD</sequence>
<dbReference type="SUPFAM" id="SSF52540">
    <property type="entry name" value="P-loop containing nucleoside triphosphate hydrolases"/>
    <property type="match status" value="1"/>
</dbReference>
<reference evidence="4" key="1">
    <citation type="submission" date="2025-08" db="UniProtKB">
        <authorList>
            <consortium name="RefSeq"/>
        </authorList>
    </citation>
    <scope>IDENTIFICATION</scope>
</reference>
<dbReference type="GeneID" id="103506124"/>
<protein>
    <submittedName>
        <fullName evidence="4">DNA repair protein RAD51 homolog 4-like</fullName>
    </submittedName>
</protein>
<dbReference type="GO" id="GO:0000724">
    <property type="term" value="P:double-strand break repair via homologous recombination"/>
    <property type="evidence" value="ECO:0007669"/>
    <property type="project" value="TreeGrafter"/>
</dbReference>
<dbReference type="GO" id="GO:0005657">
    <property type="term" value="C:replication fork"/>
    <property type="evidence" value="ECO:0007669"/>
    <property type="project" value="TreeGrafter"/>
</dbReference>
<evidence type="ECO:0000256" key="1">
    <source>
        <dbReference type="ARBA" id="ARBA00004123"/>
    </source>
</evidence>
<dbReference type="GO" id="GO:0003697">
    <property type="term" value="F:single-stranded DNA binding"/>
    <property type="evidence" value="ECO:0007669"/>
    <property type="project" value="TreeGrafter"/>
</dbReference>
<dbReference type="AlphaFoldDB" id="A0A1S3CWY5"/>
<dbReference type="GO" id="GO:0042148">
    <property type="term" value="P:DNA strand invasion"/>
    <property type="evidence" value="ECO:0007669"/>
    <property type="project" value="TreeGrafter"/>
</dbReference>
<comment type="subcellular location">
    <subcellularLocation>
        <location evidence="1">Nucleus</location>
    </subcellularLocation>
</comment>
<organism evidence="3 4">
    <name type="scientific">Diaphorina citri</name>
    <name type="common">Asian citrus psyllid</name>
    <dbReference type="NCBI Taxonomy" id="121845"/>
    <lineage>
        <taxon>Eukaryota</taxon>
        <taxon>Metazoa</taxon>
        <taxon>Ecdysozoa</taxon>
        <taxon>Arthropoda</taxon>
        <taxon>Hexapoda</taxon>
        <taxon>Insecta</taxon>
        <taxon>Pterygota</taxon>
        <taxon>Neoptera</taxon>
        <taxon>Paraneoptera</taxon>
        <taxon>Hemiptera</taxon>
        <taxon>Sternorrhyncha</taxon>
        <taxon>Psylloidea</taxon>
        <taxon>Psyllidae</taxon>
        <taxon>Diaphorininae</taxon>
        <taxon>Diaphorina</taxon>
    </lineage>
</organism>
<dbReference type="GO" id="GO:0007131">
    <property type="term" value="P:reciprocal meiotic recombination"/>
    <property type="evidence" value="ECO:0007669"/>
    <property type="project" value="TreeGrafter"/>
</dbReference>
<dbReference type="InterPro" id="IPR051988">
    <property type="entry name" value="HRR_RAD51_Paralog"/>
</dbReference>
<dbReference type="RefSeq" id="XP_008468730.1">
    <property type="nucleotide sequence ID" value="XM_008470508.2"/>
</dbReference>
<evidence type="ECO:0000313" key="4">
    <source>
        <dbReference type="RefSeq" id="XP_008468730.1"/>
    </source>
</evidence>
<dbReference type="Proteomes" id="UP000079169">
    <property type="component" value="Unplaced"/>
</dbReference>
<dbReference type="PANTHER" id="PTHR46457">
    <property type="entry name" value="DNA REPAIR PROTEIN RAD51 HOMOLOG 4"/>
    <property type="match status" value="1"/>
</dbReference>
<accession>A0A1S3CWY5</accession>
<dbReference type="PaxDb" id="121845-A0A1S3CWY5"/>
<dbReference type="PANTHER" id="PTHR46457:SF1">
    <property type="entry name" value="DNA REPAIR PROTEIN RAD51 HOMOLOG 4"/>
    <property type="match status" value="1"/>
</dbReference>
<dbReference type="KEGG" id="dci:103506124"/>
<dbReference type="STRING" id="121845.A0A1S3CWY5"/>
<dbReference type="GO" id="GO:0005815">
    <property type="term" value="C:microtubule organizing center"/>
    <property type="evidence" value="ECO:0007669"/>
    <property type="project" value="TreeGrafter"/>
</dbReference>